<proteinExistence type="predicted"/>
<organism evidence="2 3">
    <name type="scientific">Actinoallomurus iriomotensis</name>
    <dbReference type="NCBI Taxonomy" id="478107"/>
    <lineage>
        <taxon>Bacteria</taxon>
        <taxon>Bacillati</taxon>
        <taxon>Actinomycetota</taxon>
        <taxon>Actinomycetes</taxon>
        <taxon>Streptosporangiales</taxon>
        <taxon>Thermomonosporaceae</taxon>
        <taxon>Actinoallomurus</taxon>
    </lineage>
</organism>
<dbReference type="Proteomes" id="UP001165135">
    <property type="component" value="Unassembled WGS sequence"/>
</dbReference>
<dbReference type="EMBL" id="BSTK01000002">
    <property type="protein sequence ID" value="GLY83130.1"/>
    <property type="molecule type" value="Genomic_DNA"/>
</dbReference>
<comment type="caution">
    <text evidence="2">The sequence shown here is derived from an EMBL/GenBank/DDBJ whole genome shotgun (WGS) entry which is preliminary data.</text>
</comment>
<reference evidence="2" key="2">
    <citation type="submission" date="2023-03" db="EMBL/GenBank/DDBJ databases">
        <title>Actinoallomurus iriomotensis NBRC 103684.</title>
        <authorList>
            <person name="Ichikawa N."/>
            <person name="Sato H."/>
            <person name="Tonouchi N."/>
        </authorList>
    </citation>
    <scope>NUCLEOTIDE SEQUENCE</scope>
    <source>
        <strain evidence="2">NBRC 103684</strain>
    </source>
</reference>
<dbReference type="AlphaFoldDB" id="A0A9W6RWA3"/>
<name>A0A9W6RWA3_9ACTN</name>
<evidence type="ECO:0000313" key="3">
    <source>
        <dbReference type="Proteomes" id="UP001165074"/>
    </source>
</evidence>
<evidence type="ECO:0000313" key="2">
    <source>
        <dbReference type="EMBL" id="GLY83130.1"/>
    </source>
</evidence>
<dbReference type="Proteomes" id="UP001165074">
    <property type="component" value="Unassembled WGS sequence"/>
</dbReference>
<evidence type="ECO:0000313" key="1">
    <source>
        <dbReference type="EMBL" id="GLY75205.1"/>
    </source>
</evidence>
<protein>
    <submittedName>
        <fullName evidence="2">Uncharacterized protein</fullName>
    </submittedName>
</protein>
<accession>A0A9W6RWA3</accession>
<keyword evidence="3" id="KW-1185">Reference proteome</keyword>
<dbReference type="EMBL" id="BSTJ01000003">
    <property type="protein sequence ID" value="GLY75205.1"/>
    <property type="molecule type" value="Genomic_DNA"/>
</dbReference>
<gene>
    <name evidence="1" type="ORF">Airi01_034720</name>
    <name evidence="2" type="ORF">Airi02_010600</name>
</gene>
<reference evidence="1" key="1">
    <citation type="submission" date="2023-03" db="EMBL/GenBank/DDBJ databases">
        <title>Actinoallomurus iriomotensis NBRC 103681.</title>
        <authorList>
            <person name="Ichikawa N."/>
            <person name="Sato H."/>
            <person name="Tonouchi N."/>
        </authorList>
    </citation>
    <scope>NUCLEOTIDE SEQUENCE</scope>
    <source>
        <strain evidence="1">NBRC 103681</strain>
    </source>
</reference>
<dbReference type="RefSeq" id="WP_285567282.1">
    <property type="nucleotide sequence ID" value="NZ_BSTJ01000003.1"/>
</dbReference>
<sequence length="65" mass="6924">MRAGPPLIVAWLVIGGLAAGQRHYYSHFDASCGRFATIGVTIISGPLNYAGLNPWVACKVPQPSR</sequence>